<feature type="transmembrane region" description="Helical" evidence="1">
    <location>
        <begin position="180"/>
        <end position="204"/>
    </location>
</feature>
<keyword evidence="1" id="KW-1133">Transmembrane helix</keyword>
<evidence type="ECO:0000256" key="1">
    <source>
        <dbReference type="SAM" id="Phobius"/>
    </source>
</evidence>
<evidence type="ECO:0000313" key="4">
    <source>
        <dbReference type="Proteomes" id="UP000199758"/>
    </source>
</evidence>
<dbReference type="PANTHER" id="PTHR42208">
    <property type="entry name" value="HEAVY METAL TRANSPORTER-RELATED"/>
    <property type="match status" value="1"/>
</dbReference>
<dbReference type="Pfam" id="PF13386">
    <property type="entry name" value="DsbD_2"/>
    <property type="match status" value="1"/>
</dbReference>
<protein>
    <recommendedName>
        <fullName evidence="2">Urease accessory protein UreH-like transmembrane domain-containing protein</fullName>
    </recommendedName>
</protein>
<dbReference type="STRING" id="490188.SAMN04488068_2207"/>
<organism evidence="3 4">
    <name type="scientific">Hydrocarboniphaga daqingensis</name>
    <dbReference type="NCBI Taxonomy" id="490188"/>
    <lineage>
        <taxon>Bacteria</taxon>
        <taxon>Pseudomonadati</taxon>
        <taxon>Pseudomonadota</taxon>
        <taxon>Gammaproteobacteria</taxon>
        <taxon>Nevskiales</taxon>
        <taxon>Nevskiaceae</taxon>
        <taxon>Hydrocarboniphaga</taxon>
    </lineage>
</organism>
<dbReference type="PANTHER" id="PTHR42208:SF1">
    <property type="entry name" value="HEAVY METAL TRANSPORTER"/>
    <property type="match status" value="1"/>
</dbReference>
<evidence type="ECO:0000259" key="2">
    <source>
        <dbReference type="Pfam" id="PF13386"/>
    </source>
</evidence>
<feature type="domain" description="Urease accessory protein UreH-like transmembrane" evidence="2">
    <location>
        <begin position="2"/>
        <end position="183"/>
    </location>
</feature>
<accession>A0A1M5PPH1</accession>
<dbReference type="EMBL" id="FQWZ01000005">
    <property type="protein sequence ID" value="SHH03163.1"/>
    <property type="molecule type" value="Genomic_DNA"/>
</dbReference>
<evidence type="ECO:0000313" key="3">
    <source>
        <dbReference type="EMBL" id="SHH03163.1"/>
    </source>
</evidence>
<name>A0A1M5PPH1_9GAMM</name>
<keyword evidence="1" id="KW-0812">Transmembrane</keyword>
<reference evidence="3 4" key="1">
    <citation type="submission" date="2016-11" db="EMBL/GenBank/DDBJ databases">
        <authorList>
            <person name="Jaros S."/>
            <person name="Januszkiewicz K."/>
            <person name="Wedrychowicz H."/>
        </authorList>
    </citation>
    <scope>NUCLEOTIDE SEQUENCE [LARGE SCALE GENOMIC DNA]</scope>
    <source>
        <strain evidence="3 4">CGMCC 1.7049</strain>
    </source>
</reference>
<gene>
    <name evidence="3" type="ORF">SAMN04488068_2207</name>
</gene>
<feature type="transmembrane region" description="Helical" evidence="1">
    <location>
        <begin position="38"/>
        <end position="57"/>
    </location>
</feature>
<sequence length="205" mass="21786">MLVMGISASPHCALMCAPLTQLAGTQRSAQWQLHGGRLLSYLLLGALAGGIGGSLMLQMQRYAHPDQVRLAAAVALLIFGALQWRAARPRPACCKPPWSLRAESVPAWMRGLLWGLLPCPLLWAVLGLATLAGDAIQGGMLTLAFGIGTSPLLLAMSGIGPRLARRWSVAQRRHTGATMLMLSGLWIASGMPVLGELASTWCSLR</sequence>
<feature type="transmembrane region" description="Helical" evidence="1">
    <location>
        <begin position="141"/>
        <end position="160"/>
    </location>
</feature>
<dbReference type="Proteomes" id="UP000199758">
    <property type="component" value="Unassembled WGS sequence"/>
</dbReference>
<dbReference type="InterPro" id="IPR039447">
    <property type="entry name" value="UreH-like_TM_dom"/>
</dbReference>
<proteinExistence type="predicted"/>
<dbReference type="AlphaFoldDB" id="A0A1M5PPH1"/>
<keyword evidence="1" id="KW-0472">Membrane</keyword>
<feature type="transmembrane region" description="Helical" evidence="1">
    <location>
        <begin position="107"/>
        <end position="129"/>
    </location>
</feature>
<feature type="transmembrane region" description="Helical" evidence="1">
    <location>
        <begin position="69"/>
        <end position="87"/>
    </location>
</feature>
<keyword evidence="4" id="KW-1185">Reference proteome</keyword>